<gene>
    <name evidence="3" type="ORF">KPH14_008124</name>
</gene>
<dbReference type="GO" id="GO:0000281">
    <property type="term" value="P:mitotic cytokinesis"/>
    <property type="evidence" value="ECO:0007669"/>
    <property type="project" value="TreeGrafter"/>
</dbReference>
<dbReference type="PROSITE" id="PS50003">
    <property type="entry name" value="PH_DOMAIN"/>
    <property type="match status" value="1"/>
</dbReference>
<evidence type="ECO:0000259" key="2">
    <source>
        <dbReference type="PROSITE" id="PS50003"/>
    </source>
</evidence>
<organism evidence="3 4">
    <name type="scientific">Odynerus spinipes</name>
    <dbReference type="NCBI Taxonomy" id="1348599"/>
    <lineage>
        <taxon>Eukaryota</taxon>
        <taxon>Metazoa</taxon>
        <taxon>Ecdysozoa</taxon>
        <taxon>Arthropoda</taxon>
        <taxon>Hexapoda</taxon>
        <taxon>Insecta</taxon>
        <taxon>Pterygota</taxon>
        <taxon>Neoptera</taxon>
        <taxon>Endopterygota</taxon>
        <taxon>Hymenoptera</taxon>
        <taxon>Apocrita</taxon>
        <taxon>Aculeata</taxon>
        <taxon>Vespoidea</taxon>
        <taxon>Vespidae</taxon>
        <taxon>Eumeninae</taxon>
        <taxon>Odynerus</taxon>
    </lineage>
</organism>
<feature type="region of interest" description="Disordered" evidence="1">
    <location>
        <begin position="412"/>
        <end position="439"/>
    </location>
</feature>
<protein>
    <recommendedName>
        <fullName evidence="2">PH domain-containing protein</fullName>
    </recommendedName>
</protein>
<dbReference type="Gene3D" id="2.30.29.30">
    <property type="entry name" value="Pleckstrin-homology domain (PH domain)/Phosphotyrosine-binding domain (PTB)"/>
    <property type="match status" value="1"/>
</dbReference>
<comment type="caution">
    <text evidence="3">The sequence shown here is derived from an EMBL/GenBank/DDBJ whole genome shotgun (WGS) entry which is preliminary data.</text>
</comment>
<keyword evidence="4" id="KW-1185">Reference proteome</keyword>
<dbReference type="InterPro" id="IPR037840">
    <property type="entry name" value="PH_Anillin"/>
</dbReference>
<dbReference type="EMBL" id="JAIFRP010000042">
    <property type="protein sequence ID" value="KAK2581358.1"/>
    <property type="molecule type" value="Genomic_DNA"/>
</dbReference>
<dbReference type="SMART" id="SM00233">
    <property type="entry name" value="PH"/>
    <property type="match status" value="1"/>
</dbReference>
<dbReference type="InterPro" id="IPR001849">
    <property type="entry name" value="PH_domain"/>
</dbReference>
<evidence type="ECO:0000313" key="3">
    <source>
        <dbReference type="EMBL" id="KAK2581358.1"/>
    </source>
</evidence>
<dbReference type="Proteomes" id="UP001258017">
    <property type="component" value="Unassembled WGS sequence"/>
</dbReference>
<sequence length="877" mass="99850">MIVSNATDIREEESFTRRFLRRATTNTNDSFTKASNDTRRKLNILQAINDSTTELTTGITEIRDKNHRSNFPNPEEFKTSKRRTDGSERNKLAKTNGLFSRRSQEKNIVCVERSTKDINRTSVTKEFEKADNGWTYYDKTMPSCNIVTPKLVKVKRKHLPTAERMYTVPVESIIESGKSNFDVIEEKSEIRSYGTNGVIVDKNLNESIDMDRTNETFAPYAGLNEAIRDLERDIELLELKPSARDAYTSETSFRLRSSLENWDGKSNEIYSNDNATNSIDLSMPDRQAVAPLKYKKNSAFSKTKKPKRMMPNLESTRKSSIMDLTKKNTSPSSIPSTISTITTATSLKFMTGDRNDENDHNASSEVMDNTIPSEVEKFLENALGDEMYDTSCITNATLDSMEAKMCRLNKSQLTEEPVTPPSDKIRNIRPPASEPPLQDASTLNRTLVFYRSLSQRIKKKFRPRLKDKARPTEIPVPITILHQNDKVQALLQELEIQQTLIHQTSKALNLCNVIKKFQRSTQHIESERLLLLSTLKKRAVLNEIKRISASNENAVILSERGEVNISNIALCLREDILFSRNLSAEMTEWFIVTVSHESMVWATIAMSYSTESSKLCFPGSLSIGNLTPNFKITLSVYSLQLRNTNCNKKEERSGDHNVSCPSPTNLWKKVEKTRSKQNEIHCSSVRDTSFKLSGYVELTLQDIPLPSPWPLSMVPLNSMLQGTIDLDLSCKLHISVTHAGFLTHGDEAGGFAVWNRRWCVLEGYILKFWNYPQEQELKPPLLLIDLTHCISNEVMMVDRTLCAKPRTLMFKTTRERTPQDHNSMLIECGSSRTIVRNLLSCDTSNDLMIWTSKLNYVLSVLRDWNSTMNDEVLTTDL</sequence>
<dbReference type="GO" id="GO:0031106">
    <property type="term" value="P:septin ring organization"/>
    <property type="evidence" value="ECO:0007669"/>
    <property type="project" value="TreeGrafter"/>
</dbReference>
<name>A0AAD9VNP9_9HYME</name>
<dbReference type="AlphaFoldDB" id="A0AAD9VNP9"/>
<feature type="region of interest" description="Disordered" evidence="1">
    <location>
        <begin position="65"/>
        <end position="95"/>
    </location>
</feature>
<evidence type="ECO:0000313" key="4">
    <source>
        <dbReference type="Proteomes" id="UP001258017"/>
    </source>
</evidence>
<dbReference type="GO" id="GO:0000915">
    <property type="term" value="P:actomyosin contractile ring assembly"/>
    <property type="evidence" value="ECO:0007669"/>
    <property type="project" value="TreeGrafter"/>
</dbReference>
<dbReference type="Pfam" id="PF08174">
    <property type="entry name" value="Anillin"/>
    <property type="match status" value="1"/>
</dbReference>
<dbReference type="PANTHER" id="PTHR21538:SF23">
    <property type="entry name" value="ANILLIN"/>
    <property type="match status" value="1"/>
</dbReference>
<dbReference type="PANTHER" id="PTHR21538">
    <property type="entry name" value="ANILLIN/RHOTEKIN RTKN"/>
    <property type="match status" value="1"/>
</dbReference>
<evidence type="ECO:0000256" key="1">
    <source>
        <dbReference type="SAM" id="MobiDB-lite"/>
    </source>
</evidence>
<dbReference type="InterPro" id="IPR012966">
    <property type="entry name" value="AHD"/>
</dbReference>
<dbReference type="InterPro" id="IPR051364">
    <property type="entry name" value="Cytokinesis/Rho-signaling"/>
</dbReference>
<feature type="domain" description="PH" evidence="2">
    <location>
        <begin position="735"/>
        <end position="859"/>
    </location>
</feature>
<reference evidence="3" key="2">
    <citation type="journal article" date="2023" name="Commun. Biol.">
        <title>Intrasexual cuticular hydrocarbon dimorphism in a wasp sheds light on hydrocarbon biosynthesis genes in Hymenoptera.</title>
        <authorList>
            <person name="Moris V.C."/>
            <person name="Podsiadlowski L."/>
            <person name="Martin S."/>
            <person name="Oeyen J.P."/>
            <person name="Donath A."/>
            <person name="Petersen M."/>
            <person name="Wilbrandt J."/>
            <person name="Misof B."/>
            <person name="Liedtke D."/>
            <person name="Thamm M."/>
            <person name="Scheiner R."/>
            <person name="Schmitt T."/>
            <person name="Niehuis O."/>
        </authorList>
    </citation>
    <scope>NUCLEOTIDE SEQUENCE</scope>
    <source>
        <strain evidence="3">GBR_01_08_01A</strain>
    </source>
</reference>
<reference evidence="3" key="1">
    <citation type="submission" date="2021-08" db="EMBL/GenBank/DDBJ databases">
        <authorList>
            <person name="Misof B."/>
            <person name="Oliver O."/>
            <person name="Podsiadlowski L."/>
            <person name="Donath A."/>
            <person name="Peters R."/>
            <person name="Mayer C."/>
            <person name="Rust J."/>
            <person name="Gunkel S."/>
            <person name="Lesny P."/>
            <person name="Martin S."/>
            <person name="Oeyen J.P."/>
            <person name="Petersen M."/>
            <person name="Panagiotis P."/>
            <person name="Wilbrandt J."/>
            <person name="Tanja T."/>
        </authorList>
    </citation>
    <scope>NUCLEOTIDE SEQUENCE</scope>
    <source>
        <strain evidence="3">GBR_01_08_01A</strain>
        <tissue evidence="3">Thorax + abdomen</tissue>
    </source>
</reference>
<proteinExistence type="predicted"/>
<dbReference type="SUPFAM" id="SSF50729">
    <property type="entry name" value="PH domain-like"/>
    <property type="match status" value="1"/>
</dbReference>
<feature type="compositionally biased region" description="Basic and acidic residues" evidence="1">
    <location>
        <begin position="75"/>
        <end position="91"/>
    </location>
</feature>
<accession>A0AAD9VNP9</accession>
<dbReference type="GO" id="GO:0005826">
    <property type="term" value="C:actomyosin contractile ring"/>
    <property type="evidence" value="ECO:0007669"/>
    <property type="project" value="TreeGrafter"/>
</dbReference>
<dbReference type="CDD" id="cd01263">
    <property type="entry name" value="PH_anillin"/>
    <property type="match status" value="1"/>
</dbReference>
<dbReference type="InterPro" id="IPR011993">
    <property type="entry name" value="PH-like_dom_sf"/>
</dbReference>